<evidence type="ECO:0000313" key="7">
    <source>
        <dbReference type="Proteomes" id="UP000241818"/>
    </source>
</evidence>
<dbReference type="PANTHER" id="PTHR31018:SF3">
    <property type="entry name" value="RECEPTOR PROTEIN-TYROSINE KINASE"/>
    <property type="match status" value="1"/>
</dbReference>
<evidence type="ECO:0000256" key="5">
    <source>
        <dbReference type="ARBA" id="ARBA00023180"/>
    </source>
</evidence>
<name>A0A2T3BCL3_AMORE</name>
<dbReference type="Gene3D" id="3.80.20.20">
    <property type="entry name" value="Receptor L-domain"/>
    <property type="match status" value="2"/>
</dbReference>
<evidence type="ECO:0000256" key="1">
    <source>
        <dbReference type="ARBA" id="ARBA00004191"/>
    </source>
</evidence>
<dbReference type="PANTHER" id="PTHR31018">
    <property type="entry name" value="SPORULATION-SPECIFIC PROTEIN-RELATED"/>
    <property type="match status" value="1"/>
</dbReference>
<dbReference type="FunCoup" id="A0A2T3BCL3">
    <property type="interactions" value="150"/>
</dbReference>
<dbReference type="AlphaFoldDB" id="A0A2T3BCL3"/>
<evidence type="ECO:0000256" key="3">
    <source>
        <dbReference type="ARBA" id="ARBA00022525"/>
    </source>
</evidence>
<evidence type="ECO:0000256" key="4">
    <source>
        <dbReference type="ARBA" id="ARBA00022729"/>
    </source>
</evidence>
<dbReference type="Proteomes" id="UP000241818">
    <property type="component" value="Unassembled WGS sequence"/>
</dbReference>
<dbReference type="GO" id="GO:0009277">
    <property type="term" value="C:fungal-type cell wall"/>
    <property type="evidence" value="ECO:0007669"/>
    <property type="project" value="TreeGrafter"/>
</dbReference>
<dbReference type="GO" id="GO:0031505">
    <property type="term" value="P:fungal-type cell wall organization"/>
    <property type="evidence" value="ECO:0007669"/>
    <property type="project" value="TreeGrafter"/>
</dbReference>
<gene>
    <name evidence="6" type="ORF">M430DRAFT_91950</name>
</gene>
<dbReference type="GO" id="GO:0009986">
    <property type="term" value="C:cell surface"/>
    <property type="evidence" value="ECO:0007669"/>
    <property type="project" value="TreeGrafter"/>
</dbReference>
<proteinExistence type="predicted"/>
<dbReference type="SUPFAM" id="SSF52058">
    <property type="entry name" value="L domain-like"/>
    <property type="match status" value="2"/>
</dbReference>
<evidence type="ECO:0008006" key="8">
    <source>
        <dbReference type="Google" id="ProtNLM"/>
    </source>
</evidence>
<sequence length="396" mass="40364">LSRLSAQSSTVASICSQPTGTISSQADAQAYTQCETVTGSIVVSPEAGGAIDISGPTKVNGDLICHSAGNLITLSSSSIKSIGGSFDLFNLTTLSTLSFTNLTSATTILWNALPALGELTFPQFISHATSVTIENTFLTTLDGINLQSVGSLDINNNRRLSKFSTQVGSVSNILNIASNGQDLQVEFPNLMWANNATFRNVSSVSIPSLATVNGSLIFDENYFDSLSAPNLTTVGNTATGFGSLALVANSALKNITIPHLKTVGGGNQIANNTALQTISFPALTTVGGAIDFSGNFSTPNLPALTNVAGGFNVQSTNVIDCTKFQSEHGNIIQGTFTCDGGNPNPKTLASGTGTSSGSSATSTASATASKGAAVSYGVNEAVAGLSIVGGLLQMLL</sequence>
<keyword evidence="3" id="KW-0964">Secreted</keyword>
<evidence type="ECO:0000313" key="6">
    <source>
        <dbReference type="EMBL" id="PSS27135.1"/>
    </source>
</evidence>
<keyword evidence="7" id="KW-1185">Reference proteome</keyword>
<keyword evidence="2" id="KW-0134">Cell wall</keyword>
<comment type="subcellular location">
    <subcellularLocation>
        <location evidence="1">Secreted</location>
        <location evidence="1">Cell wall</location>
    </subcellularLocation>
</comment>
<protein>
    <recommendedName>
        <fullName evidence="8">Receptor L-domain domain-containing protein</fullName>
    </recommendedName>
</protein>
<dbReference type="EMBL" id="KZ679006">
    <property type="protein sequence ID" value="PSS27135.1"/>
    <property type="molecule type" value="Genomic_DNA"/>
</dbReference>
<dbReference type="InParanoid" id="A0A2T3BCL3"/>
<dbReference type="GO" id="GO:0005886">
    <property type="term" value="C:plasma membrane"/>
    <property type="evidence" value="ECO:0007669"/>
    <property type="project" value="TreeGrafter"/>
</dbReference>
<dbReference type="InterPro" id="IPR036941">
    <property type="entry name" value="Rcpt_L-dom_sf"/>
</dbReference>
<dbReference type="InterPro" id="IPR051648">
    <property type="entry name" value="CWI-Assembly_Regulator"/>
</dbReference>
<reference evidence="6 7" key="1">
    <citation type="journal article" date="2018" name="New Phytol.">
        <title>Comparative genomics and transcriptomics depict ericoid mycorrhizal fungi as versatile saprotrophs and plant mutualists.</title>
        <authorList>
            <person name="Martino E."/>
            <person name="Morin E."/>
            <person name="Grelet G.A."/>
            <person name="Kuo A."/>
            <person name="Kohler A."/>
            <person name="Daghino S."/>
            <person name="Barry K.W."/>
            <person name="Cichocki N."/>
            <person name="Clum A."/>
            <person name="Dockter R.B."/>
            <person name="Hainaut M."/>
            <person name="Kuo R.C."/>
            <person name="LaButti K."/>
            <person name="Lindahl B.D."/>
            <person name="Lindquist E.A."/>
            <person name="Lipzen A."/>
            <person name="Khouja H.R."/>
            <person name="Magnuson J."/>
            <person name="Murat C."/>
            <person name="Ohm R.A."/>
            <person name="Singer S.W."/>
            <person name="Spatafora J.W."/>
            <person name="Wang M."/>
            <person name="Veneault-Fourrey C."/>
            <person name="Henrissat B."/>
            <person name="Grigoriev I.V."/>
            <person name="Martin F.M."/>
            <person name="Perotto S."/>
        </authorList>
    </citation>
    <scope>NUCLEOTIDE SEQUENCE [LARGE SCALE GENOMIC DNA]</scope>
    <source>
        <strain evidence="6 7">ATCC 22711</strain>
    </source>
</reference>
<dbReference type="STRING" id="857342.A0A2T3BCL3"/>
<evidence type="ECO:0000256" key="2">
    <source>
        <dbReference type="ARBA" id="ARBA00022512"/>
    </source>
</evidence>
<dbReference type="OrthoDB" id="536881at2759"/>
<keyword evidence="4" id="KW-0732">Signal</keyword>
<dbReference type="RefSeq" id="XP_024724660.1">
    <property type="nucleotide sequence ID" value="XM_024869688.1"/>
</dbReference>
<feature type="non-terminal residue" evidence="6">
    <location>
        <position position="1"/>
    </location>
</feature>
<organism evidence="6 7">
    <name type="scientific">Amorphotheca resinae ATCC 22711</name>
    <dbReference type="NCBI Taxonomy" id="857342"/>
    <lineage>
        <taxon>Eukaryota</taxon>
        <taxon>Fungi</taxon>
        <taxon>Dikarya</taxon>
        <taxon>Ascomycota</taxon>
        <taxon>Pezizomycotina</taxon>
        <taxon>Leotiomycetes</taxon>
        <taxon>Helotiales</taxon>
        <taxon>Amorphothecaceae</taxon>
        <taxon>Amorphotheca</taxon>
    </lineage>
</organism>
<accession>A0A2T3BCL3</accession>
<dbReference type="GeneID" id="36577769"/>
<keyword evidence="5" id="KW-0325">Glycoprotein</keyword>